<evidence type="ECO:0000259" key="2">
    <source>
        <dbReference type="PROSITE" id="PS00028"/>
    </source>
</evidence>
<feature type="compositionally biased region" description="Polar residues" evidence="1">
    <location>
        <begin position="261"/>
        <end position="274"/>
    </location>
</feature>
<organism evidence="3 4">
    <name type="scientific">Conoideocrella luteorostrata</name>
    <dbReference type="NCBI Taxonomy" id="1105319"/>
    <lineage>
        <taxon>Eukaryota</taxon>
        <taxon>Fungi</taxon>
        <taxon>Dikarya</taxon>
        <taxon>Ascomycota</taxon>
        <taxon>Pezizomycotina</taxon>
        <taxon>Sordariomycetes</taxon>
        <taxon>Hypocreomycetidae</taxon>
        <taxon>Hypocreales</taxon>
        <taxon>Clavicipitaceae</taxon>
        <taxon>Conoideocrella</taxon>
    </lineage>
</organism>
<keyword evidence="4" id="KW-1185">Reference proteome</keyword>
<accession>A0AAJ0FSL5</accession>
<dbReference type="InterPro" id="IPR013087">
    <property type="entry name" value="Znf_C2H2_type"/>
</dbReference>
<dbReference type="PROSITE" id="PS00028">
    <property type="entry name" value="ZINC_FINGER_C2H2_1"/>
    <property type="match status" value="1"/>
</dbReference>
<dbReference type="Proteomes" id="UP001251528">
    <property type="component" value="Unassembled WGS sequence"/>
</dbReference>
<feature type="region of interest" description="Disordered" evidence="1">
    <location>
        <begin position="25"/>
        <end position="45"/>
    </location>
</feature>
<feature type="domain" description="C2H2-type" evidence="2">
    <location>
        <begin position="90"/>
        <end position="114"/>
    </location>
</feature>
<feature type="region of interest" description="Disordered" evidence="1">
    <location>
        <begin position="354"/>
        <end position="414"/>
    </location>
</feature>
<comment type="caution">
    <text evidence="3">The sequence shown here is derived from an EMBL/GenBank/DDBJ whole genome shotgun (WGS) entry which is preliminary data.</text>
</comment>
<reference evidence="3" key="1">
    <citation type="submission" date="2023-06" db="EMBL/GenBank/DDBJ databases">
        <title>Conoideocrella luteorostrata (Hypocreales: Clavicipitaceae), a potential biocontrol fungus for elongate hemlock scale in United States Christmas tree production areas.</title>
        <authorList>
            <person name="Barrett H."/>
            <person name="Lovett B."/>
            <person name="Macias A.M."/>
            <person name="Stajich J.E."/>
            <person name="Kasson M.T."/>
        </authorList>
    </citation>
    <scope>NUCLEOTIDE SEQUENCE</scope>
    <source>
        <strain evidence="3">ARSEF 14590</strain>
    </source>
</reference>
<gene>
    <name evidence="3" type="ORF">QQS21_007271</name>
</gene>
<feature type="compositionally biased region" description="Polar residues" evidence="1">
    <location>
        <begin position="26"/>
        <end position="35"/>
    </location>
</feature>
<evidence type="ECO:0000313" key="4">
    <source>
        <dbReference type="Proteomes" id="UP001251528"/>
    </source>
</evidence>
<feature type="compositionally biased region" description="Polar residues" evidence="1">
    <location>
        <begin position="405"/>
        <end position="414"/>
    </location>
</feature>
<name>A0AAJ0FSL5_9HYPO</name>
<dbReference type="AlphaFoldDB" id="A0AAJ0FSL5"/>
<feature type="compositionally biased region" description="Low complexity" evidence="1">
    <location>
        <begin position="171"/>
        <end position="184"/>
    </location>
</feature>
<evidence type="ECO:0000313" key="3">
    <source>
        <dbReference type="EMBL" id="KAK2595017.1"/>
    </source>
</evidence>
<protein>
    <recommendedName>
        <fullName evidence="2">C2H2-type domain-containing protein</fullName>
    </recommendedName>
</protein>
<evidence type="ECO:0000256" key="1">
    <source>
        <dbReference type="SAM" id="MobiDB-lite"/>
    </source>
</evidence>
<feature type="compositionally biased region" description="Polar residues" evidence="1">
    <location>
        <begin position="359"/>
        <end position="374"/>
    </location>
</feature>
<feature type="region of interest" description="Disordered" evidence="1">
    <location>
        <begin position="169"/>
        <end position="217"/>
    </location>
</feature>
<feature type="compositionally biased region" description="Polar residues" evidence="1">
    <location>
        <begin position="200"/>
        <end position="210"/>
    </location>
</feature>
<proteinExistence type="predicted"/>
<feature type="compositionally biased region" description="Polar residues" evidence="1">
    <location>
        <begin position="380"/>
        <end position="395"/>
    </location>
</feature>
<feature type="region of interest" description="Disordered" evidence="1">
    <location>
        <begin position="299"/>
        <end position="319"/>
    </location>
</feature>
<feature type="region of interest" description="Disordered" evidence="1">
    <location>
        <begin position="229"/>
        <end position="274"/>
    </location>
</feature>
<sequence length="414" mass="44436">MSISARSSPVWFPEDRNCYSDYVRSPSMSQSQNGEPQAGTEPADQETHCPIRNIASQINSCAKARVIALLAMEFLVLDGKLHGDRSNWACPLGECKENFPNAKILMQHVAGCAHFSGDRVYCNSCRKHDCFTFHCRDRDGQLSGACDIGMCDKDFSPKKNKGLRKLTSLFSRSRSGSKSSSSGGCHHIDSPNAAGGRRVSSVSSPETAPTTEDAGAQRCELPEQQATMELGPSFDPSASGTPLDDAAQGVAELPTPEPCRTAQSGQVSAPNASSAYTWSPADPFATDIFPSDSRCSMSTSAGTASAPQANTAWSTTPSPQRYKQGPLPLTEMSQTTQPILSDYALLSTHSLGHMDTSRTEPASESFTLPYSTPSYGMPSSLHQGDRNATSLSRQPCFQLRDDARVTTSALDTPR</sequence>
<dbReference type="EMBL" id="JASWJB010000146">
    <property type="protein sequence ID" value="KAK2595017.1"/>
    <property type="molecule type" value="Genomic_DNA"/>
</dbReference>